<gene>
    <name evidence="2" type="ORF">QK289_09055</name>
</gene>
<dbReference type="Pfam" id="PF00903">
    <property type="entry name" value="Glyoxalase"/>
    <property type="match status" value="1"/>
</dbReference>
<evidence type="ECO:0000259" key="1">
    <source>
        <dbReference type="Pfam" id="PF00903"/>
    </source>
</evidence>
<organism evidence="2 3">
    <name type="scientific">Exiguobacterium antarcticum</name>
    <dbReference type="NCBI Taxonomy" id="132920"/>
    <lineage>
        <taxon>Bacteria</taxon>
        <taxon>Bacillati</taxon>
        <taxon>Bacillota</taxon>
        <taxon>Bacilli</taxon>
        <taxon>Bacillales</taxon>
        <taxon>Bacillales Family XII. Incertae Sedis</taxon>
        <taxon>Exiguobacterium</taxon>
    </lineage>
</organism>
<dbReference type="InterPro" id="IPR004360">
    <property type="entry name" value="Glyas_Fos-R_dOase_dom"/>
</dbReference>
<protein>
    <submittedName>
        <fullName evidence="2">VOC family protein</fullName>
    </submittedName>
</protein>
<sequence length="84" mass="9884">MKITAATLWTNDVKPMQDFYTETLGFPLFEETATAFTVQIGTSQLRFELDTTRHSNRNNITLRLTSREMRFNWQRTGCNNVSRY</sequence>
<comment type="caution">
    <text evidence="2">The sequence shown here is derived from an EMBL/GenBank/DDBJ whole genome shotgun (WGS) entry which is preliminary data.</text>
</comment>
<dbReference type="InterPro" id="IPR029068">
    <property type="entry name" value="Glyas_Bleomycin-R_OHBP_Dase"/>
</dbReference>
<dbReference type="SUPFAM" id="SSF54593">
    <property type="entry name" value="Glyoxalase/Bleomycin resistance protein/Dihydroxybiphenyl dioxygenase"/>
    <property type="match status" value="1"/>
</dbReference>
<dbReference type="Gene3D" id="3.10.180.10">
    <property type="entry name" value="2,3-Dihydroxybiphenyl 1,2-Dioxygenase, domain 1"/>
    <property type="match status" value="1"/>
</dbReference>
<evidence type="ECO:0000313" key="2">
    <source>
        <dbReference type="EMBL" id="MDI3235152.1"/>
    </source>
</evidence>
<dbReference type="EMBL" id="JASBQV010000012">
    <property type="protein sequence ID" value="MDI3235152.1"/>
    <property type="molecule type" value="Genomic_DNA"/>
</dbReference>
<name>A0ABT6R2Z9_9BACL</name>
<feature type="domain" description="Glyoxalase/fosfomycin resistance/dioxygenase" evidence="1">
    <location>
        <begin position="3"/>
        <end position="55"/>
    </location>
</feature>
<keyword evidence="3" id="KW-1185">Reference proteome</keyword>
<evidence type="ECO:0000313" key="3">
    <source>
        <dbReference type="Proteomes" id="UP001243286"/>
    </source>
</evidence>
<dbReference type="RefSeq" id="WP_282356387.1">
    <property type="nucleotide sequence ID" value="NZ_JASBQV010000012.1"/>
</dbReference>
<dbReference type="Proteomes" id="UP001243286">
    <property type="component" value="Unassembled WGS sequence"/>
</dbReference>
<proteinExistence type="predicted"/>
<reference evidence="2 3" key="1">
    <citation type="submission" date="2023-04" db="EMBL/GenBank/DDBJ databases">
        <title>Antarctic isolates genomes.</title>
        <authorList>
            <person name="Dimov S.G."/>
        </authorList>
    </citation>
    <scope>NUCLEOTIDE SEQUENCE [LARGE SCALE GENOMIC DNA]</scope>
    <source>
        <strain evidence="2 3">AL19</strain>
    </source>
</reference>
<accession>A0ABT6R2Z9</accession>